<evidence type="ECO:0000313" key="1">
    <source>
        <dbReference type="EMBL" id="KAI8439704.1"/>
    </source>
</evidence>
<keyword evidence="2" id="KW-1185">Reference proteome</keyword>
<dbReference type="Proteomes" id="UP001064048">
    <property type="component" value="Chromosome 23"/>
</dbReference>
<reference evidence="1 2" key="1">
    <citation type="journal article" date="2022" name="Genome Biol. Evol.">
        <title>The Spruce Budworm Genome: Reconstructing the Evolutionary History of Antifreeze Proteins.</title>
        <authorList>
            <person name="Beliveau C."/>
            <person name="Gagne P."/>
            <person name="Picq S."/>
            <person name="Vernygora O."/>
            <person name="Keeling C.I."/>
            <person name="Pinkney K."/>
            <person name="Doucet D."/>
            <person name="Wen F."/>
            <person name="Johnston J.S."/>
            <person name="Maaroufi H."/>
            <person name="Boyle B."/>
            <person name="Laroche J."/>
            <person name="Dewar K."/>
            <person name="Juretic N."/>
            <person name="Blackburn G."/>
            <person name="Nisole A."/>
            <person name="Brunet B."/>
            <person name="Brandao M."/>
            <person name="Lumley L."/>
            <person name="Duan J."/>
            <person name="Quan G."/>
            <person name="Lucarotti C.J."/>
            <person name="Roe A.D."/>
            <person name="Sperling F.A.H."/>
            <person name="Levesque R.C."/>
            <person name="Cusson M."/>
        </authorList>
    </citation>
    <scope>NUCLEOTIDE SEQUENCE [LARGE SCALE GENOMIC DNA]</scope>
    <source>
        <strain evidence="1">Glfc:IPQL:Cfum</strain>
    </source>
</reference>
<name>A0ACC0KTQ6_CHOFU</name>
<evidence type="ECO:0000313" key="2">
    <source>
        <dbReference type="Proteomes" id="UP001064048"/>
    </source>
</evidence>
<gene>
    <name evidence="1" type="ORF">MSG28_013398</name>
</gene>
<accession>A0ACC0KTQ6</accession>
<organism evidence="1 2">
    <name type="scientific">Choristoneura fumiferana</name>
    <name type="common">Spruce budworm moth</name>
    <name type="synonym">Archips fumiferana</name>
    <dbReference type="NCBI Taxonomy" id="7141"/>
    <lineage>
        <taxon>Eukaryota</taxon>
        <taxon>Metazoa</taxon>
        <taxon>Ecdysozoa</taxon>
        <taxon>Arthropoda</taxon>
        <taxon>Hexapoda</taxon>
        <taxon>Insecta</taxon>
        <taxon>Pterygota</taxon>
        <taxon>Neoptera</taxon>
        <taxon>Endopterygota</taxon>
        <taxon>Lepidoptera</taxon>
        <taxon>Glossata</taxon>
        <taxon>Ditrysia</taxon>
        <taxon>Tortricoidea</taxon>
        <taxon>Tortricidae</taxon>
        <taxon>Tortricinae</taxon>
        <taxon>Choristoneura</taxon>
    </lineage>
</organism>
<sequence length="219" mass="24714">MTQFRVTAVGGNISIMHNVKVYYFPAKAKAEGLRMMLAYGGQEFEDIRIPKDEWPQWKPKMKFGQMPVLEIDGEQFAQSVAAARYLGREFGLSGSNANEDFNIDCIVDHCTDIFIRGATVTYETDPEAKKKKQELFAKEHYPGMLAKLEETIAENDGYLANGKLSWGDFYIAGMFDCMKMMLQMPDLGDKCPNLKALHERVLALPKVKAWAANAPHADY</sequence>
<dbReference type="EMBL" id="CM046123">
    <property type="protein sequence ID" value="KAI8439704.1"/>
    <property type="molecule type" value="Genomic_DNA"/>
</dbReference>
<protein>
    <submittedName>
        <fullName evidence="1">Uncharacterized protein</fullName>
    </submittedName>
</protein>
<comment type="caution">
    <text evidence="1">The sequence shown here is derived from an EMBL/GenBank/DDBJ whole genome shotgun (WGS) entry which is preliminary data.</text>
</comment>
<proteinExistence type="predicted"/>